<accession>A0A1Y1ZLL9</accession>
<proteinExistence type="predicted"/>
<feature type="compositionally biased region" description="Basic and acidic residues" evidence="1">
    <location>
        <begin position="283"/>
        <end position="299"/>
    </location>
</feature>
<keyword evidence="3" id="KW-1185">Reference proteome</keyword>
<evidence type="ECO:0000256" key="1">
    <source>
        <dbReference type="SAM" id="MobiDB-lite"/>
    </source>
</evidence>
<feature type="compositionally biased region" description="Basic and acidic residues" evidence="1">
    <location>
        <begin position="327"/>
        <end position="351"/>
    </location>
</feature>
<dbReference type="EMBL" id="MCFA01000064">
    <property type="protein sequence ID" value="ORY11143.1"/>
    <property type="molecule type" value="Genomic_DNA"/>
</dbReference>
<reference evidence="2 3" key="1">
    <citation type="submission" date="2016-07" db="EMBL/GenBank/DDBJ databases">
        <title>Pervasive Adenine N6-methylation of Active Genes in Fungi.</title>
        <authorList>
            <consortium name="DOE Joint Genome Institute"/>
            <person name="Mondo S.J."/>
            <person name="Dannebaum R.O."/>
            <person name="Kuo R.C."/>
            <person name="Labutti K."/>
            <person name="Haridas S."/>
            <person name="Kuo A."/>
            <person name="Salamov A."/>
            <person name="Ahrendt S.R."/>
            <person name="Lipzen A."/>
            <person name="Sullivan W."/>
            <person name="Andreopoulos W.B."/>
            <person name="Clum A."/>
            <person name="Lindquist E."/>
            <person name="Daum C."/>
            <person name="Ramamoorthy G.K."/>
            <person name="Gryganskyi A."/>
            <person name="Culley D."/>
            <person name="Magnuson J.K."/>
            <person name="James T.Y."/>
            <person name="O'Malley M.A."/>
            <person name="Stajich J.E."/>
            <person name="Spatafora J.W."/>
            <person name="Visel A."/>
            <person name="Grigoriev I.V."/>
        </authorList>
    </citation>
    <scope>NUCLEOTIDE SEQUENCE [LARGE SCALE GENOMIC DNA]</scope>
    <source>
        <strain evidence="2 3">CBS 115471</strain>
    </source>
</reference>
<feature type="region of interest" description="Disordered" evidence="1">
    <location>
        <begin position="118"/>
        <end position="210"/>
    </location>
</feature>
<dbReference type="Proteomes" id="UP000193144">
    <property type="component" value="Unassembled WGS sequence"/>
</dbReference>
<protein>
    <submittedName>
        <fullName evidence="2">Uncharacterized protein</fullName>
    </submittedName>
</protein>
<evidence type="ECO:0000313" key="2">
    <source>
        <dbReference type="EMBL" id="ORY11143.1"/>
    </source>
</evidence>
<name>A0A1Y1ZLL9_9PLEO</name>
<gene>
    <name evidence="2" type="ORF">BCR34DRAFT_601592</name>
</gene>
<feature type="compositionally biased region" description="Basic and acidic residues" evidence="1">
    <location>
        <begin position="124"/>
        <end position="171"/>
    </location>
</feature>
<feature type="compositionally biased region" description="Basic and acidic residues" evidence="1">
    <location>
        <begin position="363"/>
        <end position="376"/>
    </location>
</feature>
<feature type="region of interest" description="Disordered" evidence="1">
    <location>
        <begin position="1"/>
        <end position="26"/>
    </location>
</feature>
<organism evidence="2 3">
    <name type="scientific">Clohesyomyces aquaticus</name>
    <dbReference type="NCBI Taxonomy" id="1231657"/>
    <lineage>
        <taxon>Eukaryota</taxon>
        <taxon>Fungi</taxon>
        <taxon>Dikarya</taxon>
        <taxon>Ascomycota</taxon>
        <taxon>Pezizomycotina</taxon>
        <taxon>Dothideomycetes</taxon>
        <taxon>Pleosporomycetidae</taxon>
        <taxon>Pleosporales</taxon>
        <taxon>Lindgomycetaceae</taxon>
        <taxon>Clohesyomyces</taxon>
    </lineage>
</organism>
<dbReference type="AlphaFoldDB" id="A0A1Y1ZLL9"/>
<feature type="compositionally biased region" description="Basic and acidic residues" evidence="1">
    <location>
        <begin position="389"/>
        <end position="402"/>
    </location>
</feature>
<evidence type="ECO:0000313" key="3">
    <source>
        <dbReference type="Proteomes" id="UP000193144"/>
    </source>
</evidence>
<sequence length="621" mass="69124">MSRKSVKPSTKSQSKKTKKTSRPSDDDLIYRKGYTFGISRGAIKLLDDIHRTLNRGTWQLYHAAFASLMQDGISADESIMQMQVIMESNPNAALLHNQLAGLMNNGLEKELPIIETQTVPGDSEEQHKAVSDDDFLHQENEDGEGRDKNEDDRKGEHSEHSEHDEADQNEKDVEDDEHEENHETCETHHSDQVNQDNESDSDLSSIGAEEIENLMQTVEGKIGSVTEASAPRSRVTRCWKPEVCMPSTGPTLKKANETYGGVFGQSDGRITGDIVMEDSEMADESKMVEKSETVEKSEMNENSETSAEEAHPGLLCEEDQSAHSRSPSREVKRQDIQNDISEAAHDKDTSAQRKLVHTSPFQAREHKFLKKQDGRFADTPTRRKFLKIQQEDRERQVLLDKRQKTHHSSVSHEPTFPDGKDGGASAAQTKISFPLGLPEDHMQVDDSDPPAVEIARNPSPISDDTVGKKAKESKSSPRPLFPVSDWSESSPWPYLPSSVDPNMKGAMDRIRDDFPDEYFGSGEQQYSTGSPAMQQEYSIVMPNADPATLAEATFEETARREDAHDIHYAQGVDVDMNWGEIEEGLTGAAVGSGLLKDMLGQGSLALGKPVEDAWLEDYIDD</sequence>
<feature type="compositionally biased region" description="Basic and acidic residues" evidence="1">
    <location>
        <begin position="465"/>
        <end position="475"/>
    </location>
</feature>
<comment type="caution">
    <text evidence="2">The sequence shown here is derived from an EMBL/GenBank/DDBJ whole genome shotgun (WGS) entry which is preliminary data.</text>
</comment>
<feature type="region of interest" description="Disordered" evidence="1">
    <location>
        <begin position="242"/>
        <end position="491"/>
    </location>
</feature>
<feature type="compositionally biased region" description="Basic and acidic residues" evidence="1">
    <location>
        <begin position="179"/>
        <end position="191"/>
    </location>
</feature>